<evidence type="ECO:0000313" key="3">
    <source>
        <dbReference type="Proteomes" id="UP000243876"/>
    </source>
</evidence>
<feature type="region of interest" description="Disordered" evidence="1">
    <location>
        <begin position="40"/>
        <end position="136"/>
    </location>
</feature>
<dbReference type="OrthoDB" id="10263751at2759"/>
<keyword evidence="3" id="KW-1185">Reference proteome</keyword>
<dbReference type="PANTHER" id="PTHR42032">
    <property type="entry name" value="YALI0E30679P"/>
    <property type="match status" value="1"/>
</dbReference>
<feature type="compositionally biased region" description="Basic and acidic residues" evidence="1">
    <location>
        <begin position="515"/>
        <end position="525"/>
    </location>
</feature>
<evidence type="ECO:0000256" key="1">
    <source>
        <dbReference type="SAM" id="MobiDB-lite"/>
    </source>
</evidence>
<dbReference type="Proteomes" id="UP000243876">
    <property type="component" value="Unassembled WGS sequence"/>
</dbReference>
<feature type="non-terminal residue" evidence="2">
    <location>
        <position position="1"/>
    </location>
</feature>
<accession>A0A0D6ESP9</accession>
<name>A0A0D6ESP9_SPOSA</name>
<reference evidence="3" key="1">
    <citation type="submission" date="2015-02" db="EMBL/GenBank/DDBJ databases">
        <authorList>
            <person name="Gon?alves P."/>
        </authorList>
    </citation>
    <scope>NUCLEOTIDE SEQUENCE [LARGE SCALE GENOMIC DNA]</scope>
</reference>
<proteinExistence type="predicted"/>
<dbReference type="EMBL" id="CENE01000042">
    <property type="protein sequence ID" value="CEQ42989.1"/>
    <property type="molecule type" value="Genomic_DNA"/>
</dbReference>
<protein>
    <submittedName>
        <fullName evidence="2">SPOSA6832_04868-mRNA-1:cds</fullName>
    </submittedName>
</protein>
<feature type="region of interest" description="Disordered" evidence="1">
    <location>
        <begin position="513"/>
        <end position="541"/>
    </location>
</feature>
<feature type="compositionally biased region" description="Polar residues" evidence="1">
    <location>
        <begin position="532"/>
        <end position="541"/>
    </location>
</feature>
<feature type="compositionally biased region" description="Polar residues" evidence="1">
    <location>
        <begin position="56"/>
        <end position="69"/>
    </location>
</feature>
<dbReference type="PANTHER" id="PTHR42032:SF1">
    <property type="entry name" value="YALI0E30679P"/>
    <property type="match status" value="1"/>
</dbReference>
<dbReference type="AlphaFoldDB" id="A0A0D6ESP9"/>
<organism evidence="2 3">
    <name type="scientific">Sporidiobolus salmonicolor</name>
    <name type="common">Yeast-like fungus</name>
    <name type="synonym">Sporobolomyces salmonicolor</name>
    <dbReference type="NCBI Taxonomy" id="5005"/>
    <lineage>
        <taxon>Eukaryota</taxon>
        <taxon>Fungi</taxon>
        <taxon>Dikarya</taxon>
        <taxon>Basidiomycota</taxon>
        <taxon>Pucciniomycotina</taxon>
        <taxon>Microbotryomycetes</taxon>
        <taxon>Sporidiobolales</taxon>
        <taxon>Sporidiobolaceae</taxon>
        <taxon>Sporobolomyces</taxon>
    </lineage>
</organism>
<sequence>MKRSSHGYLTPPRSPDFLVNQPTVASPLNHSLAAAPILDPFDPLEGYAHQPPSSPGQPTQIESSRPSSARTRRNDKPSMSSGSRGAPPARPSTRSRASGNGRRHSDAWEEEEEEELVDARMTAKLQPPKDPDLFGTEDEWRSGSSLRHAARSNELITSMGVAQQHHELEKTSGWHHVPLILVALPPLGAIVHGRAENWSDAIILILICFYLYQLIKVPWEIYYASQARYVLPQARAAPDDATFVEDPLVSAQRDASAAALRRNELFSLLSTMLVPAIGAGLLHYARGLLSDPDRYINRFLISLFAIATSVKPFLHFTRLVKRNSLYHQEAVHYPSSEVHRLRRRVERLETDLVQLSRAFATKSDVRALRDGVDVPLTALSKAVRRFNRKEEYLRLTSEERFALLVARLDEANEVQLQQQQVLEDLEREANNVDVVKLVGKVLNHVLTTRRSVAWTIGEGLAGGRAKGAKNGPEQVGWYERGIMYYLLWPVNVPRTAIGWAVGRAHKVVRGIEGSGEDHSVEEQKARVRSAGGNASSRGVKA</sequence>
<evidence type="ECO:0000313" key="2">
    <source>
        <dbReference type="EMBL" id="CEQ42989.1"/>
    </source>
</evidence>
<gene>
    <name evidence="2" type="primary">SPOSA6832_04868</name>
</gene>
<feature type="region of interest" description="Disordered" evidence="1">
    <location>
        <begin position="1"/>
        <end position="22"/>
    </location>
</feature>